<accession>A0ABQ6PCZ5</accession>
<dbReference type="RefSeq" id="WP_407876736.1">
    <property type="nucleotide sequence ID" value="NZ_BTHG01000001.1"/>
</dbReference>
<keyword evidence="3" id="KW-0347">Helicase</keyword>
<dbReference type="SUPFAM" id="SSF52540">
    <property type="entry name" value="P-loop containing nucleoside triphosphate hydrolases"/>
    <property type="match status" value="1"/>
</dbReference>
<dbReference type="InterPro" id="IPR011545">
    <property type="entry name" value="DEAD/DEAH_box_helicase_dom"/>
</dbReference>
<reference evidence="7 8" key="1">
    <citation type="journal article" date="2024" name="Dis. Aquat. Organ.">
        <title>Francisella sciaenopsi sp. nov. isolated from diseased red drum Sciaenops ocellatus in Florida, USA.</title>
        <authorList>
            <person name="Kawahara M."/>
            <person name="Cody T.T."/>
            <person name="Yanong R.P.E."/>
            <person name="Henderson E."/>
            <person name="Yazdi Z."/>
            <person name="Soto E."/>
        </authorList>
    </citation>
    <scope>NUCLEOTIDE SEQUENCE [LARGE SCALE GENOMIC DNA]</scope>
    <source>
        <strain evidence="7 8">R22-20-7</strain>
    </source>
</reference>
<dbReference type="PROSITE" id="PS51192">
    <property type="entry name" value="HELICASE_ATP_BIND_1"/>
    <property type="match status" value="1"/>
</dbReference>
<dbReference type="Pfam" id="PF00270">
    <property type="entry name" value="DEAD"/>
    <property type="match status" value="1"/>
</dbReference>
<name>A0ABQ6PCZ5_9GAMM</name>
<evidence type="ECO:0000256" key="1">
    <source>
        <dbReference type="ARBA" id="ARBA00022741"/>
    </source>
</evidence>
<dbReference type="SMART" id="SM00490">
    <property type="entry name" value="HELICc"/>
    <property type="match status" value="1"/>
</dbReference>
<dbReference type="PANTHER" id="PTHR47961:SF6">
    <property type="entry name" value="DNA-DIRECTED DNA POLYMERASE"/>
    <property type="match status" value="1"/>
</dbReference>
<keyword evidence="2" id="KW-0378">Hydrolase</keyword>
<dbReference type="InterPro" id="IPR027417">
    <property type="entry name" value="P-loop_NTPase"/>
</dbReference>
<sequence length="824" mass="95154">MKNQDDYLISKLINYDSLKYLNELNIRSESDIDELSEEDILNLIQIASIYGLSADEKKQILAYVIVTKLFINFYEEYPNLYSISYCILSRLGNFPNRDLLKKLKPTEEYRSQNFLFDLEILARENENKLSLLDECLLLTDFQKQFFDVLTTSDFYSVSAPTSAGKSFILSLSIIKRLLNNDKEVIVLVVPTRALIKELSESIIKKLKEFELFDKVDVRVIPIVEEESVKKGKVYVITQERLKALLDQDEITINACFIDEAQEIQSNRGVVLQNTIEFLLQKNPNVKLFFASPLIKNPEYFNKLFKQNFHNNYFIENVSPVSQNIFLLSQVKNKPKKIRIDRIGEYLSRDMLGNFSIDFKFRGNRHIALAKQITRDDELTLIYCNGAKDAEKKALSLAEMLDDVDCEEIADLISFLEEDIHKDFSIINCLKKGVAYHYGYMPSSVRTEVENLASKGKIRFIFCTSTLLQGINLPAKNIIVDRPMRGSNTPMNRADFLNLVGRAGRLLHEFHGNIWCIDPDSWCEKSFEGEKLQEIKGYFENTLLARTDEIIDVAENNANKEQGVFGKFFSDYVLDGQNILIYKDHENFEKIEKLLEISKNINYSLPSEILKKHSAIHPTKLNNMYLFLQGTQDISKLIPKKSYQTGVNDILKEIFRKIGIIFFDVSTSNKQFSFYSTIASKWIHDTLLKDIILKHSSHYNKEINLSIREVLECLEKNIRYKYVVATHAYMDILELVLKEKDESYDVDSLPNLPLYLECGTSDNLVLNLISLGLSRLTSIKLKNNNNLEFNEITVKGCFDTLRKVNIETLDIPEVCKREIKALISD</sequence>
<dbReference type="SMART" id="SM00487">
    <property type="entry name" value="DEXDc"/>
    <property type="match status" value="1"/>
</dbReference>
<dbReference type="InterPro" id="IPR001650">
    <property type="entry name" value="Helicase_C-like"/>
</dbReference>
<keyword evidence="8" id="KW-1185">Reference proteome</keyword>
<comment type="caution">
    <text evidence="7">The sequence shown here is derived from an EMBL/GenBank/DDBJ whole genome shotgun (WGS) entry which is preliminary data.</text>
</comment>
<evidence type="ECO:0000259" key="5">
    <source>
        <dbReference type="PROSITE" id="PS51192"/>
    </source>
</evidence>
<keyword evidence="1" id="KW-0547">Nucleotide-binding</keyword>
<feature type="domain" description="Helicase C-terminal" evidence="6">
    <location>
        <begin position="371"/>
        <end position="558"/>
    </location>
</feature>
<gene>
    <name evidence="7" type="ORF">fsci_03310</name>
</gene>
<feature type="domain" description="Helicase ATP-binding" evidence="5">
    <location>
        <begin position="157"/>
        <end position="311"/>
    </location>
</feature>
<dbReference type="PROSITE" id="PS51194">
    <property type="entry name" value="HELICASE_CTER"/>
    <property type="match status" value="1"/>
</dbReference>
<evidence type="ECO:0000259" key="6">
    <source>
        <dbReference type="PROSITE" id="PS51194"/>
    </source>
</evidence>
<dbReference type="Proteomes" id="UP001628164">
    <property type="component" value="Unassembled WGS sequence"/>
</dbReference>
<keyword evidence="4" id="KW-0067">ATP-binding</keyword>
<evidence type="ECO:0000313" key="7">
    <source>
        <dbReference type="EMBL" id="GMN88845.1"/>
    </source>
</evidence>
<evidence type="ECO:0000256" key="2">
    <source>
        <dbReference type="ARBA" id="ARBA00022801"/>
    </source>
</evidence>
<dbReference type="EMBL" id="BTHG01000001">
    <property type="protein sequence ID" value="GMN88845.1"/>
    <property type="molecule type" value="Genomic_DNA"/>
</dbReference>
<evidence type="ECO:0000256" key="3">
    <source>
        <dbReference type="ARBA" id="ARBA00022806"/>
    </source>
</evidence>
<dbReference type="InterPro" id="IPR014001">
    <property type="entry name" value="Helicase_ATP-bd"/>
</dbReference>
<protein>
    <recommendedName>
        <fullName evidence="9">DEAD/DEAH box helicase</fullName>
    </recommendedName>
</protein>
<proteinExistence type="predicted"/>
<dbReference type="InterPro" id="IPR050474">
    <property type="entry name" value="Hel308_SKI2-like"/>
</dbReference>
<dbReference type="PANTHER" id="PTHR47961">
    <property type="entry name" value="DNA POLYMERASE THETA, PUTATIVE (AFU_ORTHOLOGUE AFUA_1G05260)-RELATED"/>
    <property type="match status" value="1"/>
</dbReference>
<evidence type="ECO:0008006" key="9">
    <source>
        <dbReference type="Google" id="ProtNLM"/>
    </source>
</evidence>
<evidence type="ECO:0000256" key="4">
    <source>
        <dbReference type="ARBA" id="ARBA00022840"/>
    </source>
</evidence>
<evidence type="ECO:0000313" key="8">
    <source>
        <dbReference type="Proteomes" id="UP001628164"/>
    </source>
</evidence>
<dbReference type="Gene3D" id="3.40.50.300">
    <property type="entry name" value="P-loop containing nucleotide triphosphate hydrolases"/>
    <property type="match status" value="2"/>
</dbReference>
<organism evidence="7 8">
    <name type="scientific">Francisella sciaenopsi</name>
    <dbReference type="NCBI Taxonomy" id="3055034"/>
    <lineage>
        <taxon>Bacteria</taxon>
        <taxon>Pseudomonadati</taxon>
        <taxon>Pseudomonadota</taxon>
        <taxon>Gammaproteobacteria</taxon>
        <taxon>Thiotrichales</taxon>
        <taxon>Francisellaceae</taxon>
        <taxon>Francisella</taxon>
    </lineage>
</organism>
<dbReference type="Pfam" id="PF00271">
    <property type="entry name" value="Helicase_C"/>
    <property type="match status" value="1"/>
</dbReference>